<reference evidence="1" key="1">
    <citation type="submission" date="2019-04" db="EMBL/GenBank/DDBJ databases">
        <title>Microbes associate with the intestines of laboratory mice.</title>
        <authorList>
            <person name="Navarre W."/>
            <person name="Wong E."/>
            <person name="Huang K."/>
            <person name="Tropini C."/>
            <person name="Ng K."/>
            <person name="Yu B."/>
        </authorList>
    </citation>
    <scope>NUCLEOTIDE SEQUENCE</scope>
    <source>
        <strain evidence="1">NM73_A23</strain>
    </source>
</reference>
<keyword evidence="2" id="KW-1185">Reference proteome</keyword>
<name>A0AC61QP24_9BACT</name>
<comment type="caution">
    <text evidence="1">The sequence shown here is derived from an EMBL/GenBank/DDBJ whole genome shotgun (WGS) entry which is preliminary data.</text>
</comment>
<dbReference type="EMBL" id="SRZC01000021">
    <property type="protein sequence ID" value="TGX80803.1"/>
    <property type="molecule type" value="Genomic_DNA"/>
</dbReference>
<protein>
    <submittedName>
        <fullName evidence="1">Uncharacterized protein</fullName>
    </submittedName>
</protein>
<dbReference type="Proteomes" id="UP000308886">
    <property type="component" value="Unassembled WGS sequence"/>
</dbReference>
<gene>
    <name evidence="1" type="ORF">E5358_11690</name>
</gene>
<organism evidence="1 2">
    <name type="scientific">Palleniella muris</name>
    <dbReference type="NCBI Taxonomy" id="3038145"/>
    <lineage>
        <taxon>Bacteria</taxon>
        <taxon>Pseudomonadati</taxon>
        <taxon>Bacteroidota</taxon>
        <taxon>Bacteroidia</taxon>
        <taxon>Bacteroidales</taxon>
        <taxon>Prevotellaceae</taxon>
        <taxon>Palleniella</taxon>
    </lineage>
</organism>
<proteinExistence type="predicted"/>
<evidence type="ECO:0000313" key="1">
    <source>
        <dbReference type="EMBL" id="TGX80803.1"/>
    </source>
</evidence>
<accession>A0AC61QP24</accession>
<sequence length="317" mass="34227">MKKIFTLVSIAFCAMSVNAQTESWAVTEIVEGETVLKADYVANADPSAMSVVRFSTANVEGTHTSGPIAGYNDVEGNVRPDELEPKYDNGWSGLKKNKLDLESETTGTDVYFYYVQGKGNPVDISKVGIDPIYDGTGENAPIKGYRADWTSAYYAFDGSNGLPTNGTYLTFTSKVDGVLTTKVYVLKGNRDVYVVKASDAKPLRIGQEITANGYINNTKTVMEENATKGTEGTDAFVLGGGQNFWGTLSWKAVKGETYYVFCKNTQIGFSEFTFTPGDGTGIENVEGAEAAKVAPKKVVKNGQVMIGDFNIAGQRVK</sequence>
<evidence type="ECO:0000313" key="2">
    <source>
        <dbReference type="Proteomes" id="UP000308886"/>
    </source>
</evidence>